<keyword evidence="1" id="KW-0732">Signal</keyword>
<dbReference type="EMBL" id="KT381264">
    <property type="protein sequence ID" value="AOC88989.1"/>
    <property type="molecule type" value="mRNA"/>
</dbReference>
<name>A0A1D5AIW2_ELAGV</name>
<dbReference type="InterPro" id="IPR016140">
    <property type="entry name" value="Bifunc_inhib/LTP/seed_store"/>
</dbReference>
<dbReference type="InterPro" id="IPR039265">
    <property type="entry name" value="DIR1-like"/>
</dbReference>
<dbReference type="Gene3D" id="1.10.110.10">
    <property type="entry name" value="Plant lipid-transfer and hydrophobic proteins"/>
    <property type="match status" value="1"/>
</dbReference>
<evidence type="ECO:0000256" key="1">
    <source>
        <dbReference type="SAM" id="SignalP"/>
    </source>
</evidence>
<dbReference type="SUPFAM" id="SSF47699">
    <property type="entry name" value="Bifunctional inhibitor/lipid-transfer protein/seed storage 2S albumin"/>
    <property type="match status" value="1"/>
</dbReference>
<dbReference type="GO" id="GO:0005504">
    <property type="term" value="F:fatty acid binding"/>
    <property type="evidence" value="ECO:0007669"/>
    <property type="project" value="InterPro"/>
</dbReference>
<feature type="domain" description="Bifunctional inhibitor/plant lipid transfer protein/seed storage helical" evidence="2">
    <location>
        <begin position="34"/>
        <end position="107"/>
    </location>
</feature>
<dbReference type="InterPro" id="IPR036312">
    <property type="entry name" value="Bifun_inhib/LTP/seed_sf"/>
</dbReference>
<dbReference type="InterPro" id="IPR044741">
    <property type="entry name" value="NsLTP-like"/>
</dbReference>
<evidence type="ECO:0000259" key="2">
    <source>
        <dbReference type="SMART" id="SM00499"/>
    </source>
</evidence>
<accession>A0A1D5AIW2</accession>
<evidence type="ECO:0000313" key="3">
    <source>
        <dbReference type="EMBL" id="AOC88989.1"/>
    </source>
</evidence>
<dbReference type="SMART" id="SM00499">
    <property type="entry name" value="AAI"/>
    <property type="match status" value="1"/>
</dbReference>
<protein>
    <submittedName>
        <fullName evidence="3">Type 6 nonspecific lipid transfer protein LTP602</fullName>
    </submittedName>
</protein>
<dbReference type="PANTHER" id="PTHR33122:SF60">
    <property type="entry name" value="LIPID-TRANSFER PROTEIN DIR1-RELATED"/>
    <property type="match status" value="1"/>
</dbReference>
<dbReference type="AlphaFoldDB" id="A0A1D5AIW2"/>
<reference evidence="3" key="1">
    <citation type="submission" date="2015-08" db="EMBL/GenBank/DDBJ databases">
        <title>Discovery, identification and sequence characterization of non-specific lipid transfer protein (nsLTPs) in oil palm.</title>
        <authorList>
            <person name="Ismail M.F."/>
            <person name="Namasivayam P."/>
            <person name="Shaharuddin N.A."/>
            <person name="Low L.E.T."/>
        </authorList>
    </citation>
    <scope>NUCLEOTIDE SEQUENCE</scope>
</reference>
<dbReference type="GO" id="GO:0009627">
    <property type="term" value="P:systemic acquired resistance"/>
    <property type="evidence" value="ECO:0007669"/>
    <property type="project" value="InterPro"/>
</dbReference>
<dbReference type="PANTHER" id="PTHR33122">
    <property type="entry name" value="LIPID BINDING PROTEIN-RELATED"/>
    <property type="match status" value="1"/>
</dbReference>
<dbReference type="Pfam" id="PF14368">
    <property type="entry name" value="LTP_2"/>
    <property type="match status" value="1"/>
</dbReference>
<dbReference type="CDD" id="cd04660">
    <property type="entry name" value="nsLTP_like"/>
    <property type="match status" value="1"/>
</dbReference>
<sequence length="108" mass="11284">MEGKPRSVALALAVVLVVATTMEMGLVSGAQGICNMTRDELMACKPCISTVKPVEKPADVCCTAIAHADLPCFCAYKNSGMLPYLGIDPSLAMQLPAKCSVPAPPQCK</sequence>
<feature type="signal peptide" evidence="1">
    <location>
        <begin position="1"/>
        <end position="29"/>
    </location>
</feature>
<organism evidence="3">
    <name type="scientific">Elaeis guineensis var. tenera</name>
    <name type="common">Oil palm</name>
    <dbReference type="NCBI Taxonomy" id="51953"/>
    <lineage>
        <taxon>Eukaryota</taxon>
        <taxon>Viridiplantae</taxon>
        <taxon>Streptophyta</taxon>
        <taxon>Embryophyta</taxon>
        <taxon>Tracheophyta</taxon>
        <taxon>Spermatophyta</taxon>
        <taxon>Magnoliopsida</taxon>
        <taxon>Liliopsida</taxon>
        <taxon>Arecaceae</taxon>
        <taxon>Arecoideae</taxon>
        <taxon>Cocoseae</taxon>
        <taxon>Elaeidinae</taxon>
        <taxon>Elaeis</taxon>
    </lineage>
</organism>
<proteinExistence type="evidence at transcript level"/>
<feature type="chain" id="PRO_5008925911" evidence="1">
    <location>
        <begin position="30"/>
        <end position="108"/>
    </location>
</feature>